<gene>
    <name evidence="2" type="ORF">BE18_23205</name>
</gene>
<protein>
    <submittedName>
        <fullName evidence="2">Uncharacterized protein</fullName>
    </submittedName>
</protein>
<name>A0A150S3P8_SORCE</name>
<dbReference type="Proteomes" id="UP000075515">
    <property type="component" value="Unassembled WGS sequence"/>
</dbReference>
<proteinExistence type="predicted"/>
<organism evidence="2 3">
    <name type="scientific">Sorangium cellulosum</name>
    <name type="common">Polyangium cellulosum</name>
    <dbReference type="NCBI Taxonomy" id="56"/>
    <lineage>
        <taxon>Bacteria</taxon>
        <taxon>Pseudomonadati</taxon>
        <taxon>Myxococcota</taxon>
        <taxon>Polyangia</taxon>
        <taxon>Polyangiales</taxon>
        <taxon>Polyangiaceae</taxon>
        <taxon>Sorangium</taxon>
    </lineage>
</organism>
<evidence type="ECO:0000256" key="1">
    <source>
        <dbReference type="SAM" id="MobiDB-lite"/>
    </source>
</evidence>
<comment type="caution">
    <text evidence="2">The sequence shown here is derived from an EMBL/GenBank/DDBJ whole genome shotgun (WGS) entry which is preliminary data.</text>
</comment>
<feature type="compositionally biased region" description="Basic and acidic residues" evidence="1">
    <location>
        <begin position="1"/>
        <end position="11"/>
    </location>
</feature>
<evidence type="ECO:0000313" key="3">
    <source>
        <dbReference type="Proteomes" id="UP000075515"/>
    </source>
</evidence>
<feature type="region of interest" description="Disordered" evidence="1">
    <location>
        <begin position="1"/>
        <end position="26"/>
    </location>
</feature>
<reference evidence="2 3" key="1">
    <citation type="submission" date="2014-02" db="EMBL/GenBank/DDBJ databases">
        <title>The small core and large imbalanced accessory genome model reveals a collaborative survival strategy of Sorangium cellulosum strains in nature.</title>
        <authorList>
            <person name="Han K."/>
            <person name="Peng R."/>
            <person name="Blom J."/>
            <person name="Li Y.-Z."/>
        </authorList>
    </citation>
    <scope>NUCLEOTIDE SEQUENCE [LARGE SCALE GENOMIC DNA]</scope>
    <source>
        <strain evidence="2 3">So0149</strain>
    </source>
</reference>
<sequence>MKAGRREEKINDLPAFPPSCGLSPGKSEHYPLPKALTQIDAYLDGLSLDTGVVVIFDRRPGADPESGTRFEEALTPSGRRVTVLRA</sequence>
<accession>A0A150S3P8</accession>
<dbReference type="EMBL" id="JEMC01002491">
    <property type="protein sequence ID" value="KYF87099.1"/>
    <property type="molecule type" value="Genomic_DNA"/>
</dbReference>
<dbReference type="AlphaFoldDB" id="A0A150S3P8"/>
<evidence type="ECO:0000313" key="2">
    <source>
        <dbReference type="EMBL" id="KYF87099.1"/>
    </source>
</evidence>